<evidence type="ECO:0000313" key="4">
    <source>
        <dbReference type="EMBL" id="MCS5733926.1"/>
    </source>
</evidence>
<reference evidence="4" key="1">
    <citation type="submission" date="2022-08" db="EMBL/GenBank/DDBJ databases">
        <authorList>
            <person name="Deng Y."/>
            <person name="Han X.-F."/>
            <person name="Zhang Y.-Q."/>
        </authorList>
    </citation>
    <scope>NUCLEOTIDE SEQUENCE</scope>
    <source>
        <strain evidence="4">CPCC 203386</strain>
    </source>
</reference>
<dbReference type="SUPFAM" id="SSF51905">
    <property type="entry name" value="FAD/NAD(P)-binding domain"/>
    <property type="match status" value="1"/>
</dbReference>
<dbReference type="InterPro" id="IPR002938">
    <property type="entry name" value="FAD-bd"/>
</dbReference>
<accession>A0ABT2H1V2</accession>
<dbReference type="PANTHER" id="PTHR43476">
    <property type="entry name" value="3-(3-HYDROXY-PHENYL)PROPIONATE/3-HYDROXYCINNAMIC ACID HYDROXYLASE"/>
    <property type="match status" value="1"/>
</dbReference>
<dbReference type="PRINTS" id="PR00420">
    <property type="entry name" value="RNGMNOXGNASE"/>
</dbReference>
<dbReference type="Proteomes" id="UP001165586">
    <property type="component" value="Unassembled WGS sequence"/>
</dbReference>
<evidence type="ECO:0000313" key="5">
    <source>
        <dbReference type="Proteomes" id="UP001165586"/>
    </source>
</evidence>
<evidence type="ECO:0000259" key="3">
    <source>
        <dbReference type="Pfam" id="PF01494"/>
    </source>
</evidence>
<evidence type="ECO:0000256" key="1">
    <source>
        <dbReference type="ARBA" id="ARBA00023002"/>
    </source>
</evidence>
<sequence length="419" mass="43508">MTDVDVDIAIVGGGPVGLFAAAALAQRGLEVAVFERRPTEREHSRAIGIHPPALAALERIGVAERVIAAGVRIDRGILRIGGESRAELDFAEAGGRFPFVVSLPQVETERILRARLAELAPRALRAGATVERFERRAAGVTVLVRHGEGALERVAARFVVGADGAGSLVRAAARIPSERHDYPYRYVMGDFADSTGDGPTAVLHLHPDGIVESFPLPGGRRRWVTHVPDGAADGPAQGGAGAGAEAGAEADARARGGAGDTDLAGTPSAALVARLIAERIGDGAAPDAATATMTSAFGVRRRIVPRMADGRMIVIGDAAHEVSPIGGQGMNLGWLDADALADLAPGLLANPSGARALLAGFERRRLHSARTASRVAEFNMSMGSPCNAATFALRGLVVTAADRGAVRRRLARAFTMQGL</sequence>
<protein>
    <submittedName>
        <fullName evidence="4">FAD-dependent monooxygenase</fullName>
    </submittedName>
</protein>
<dbReference type="GO" id="GO:0004497">
    <property type="term" value="F:monooxygenase activity"/>
    <property type="evidence" value="ECO:0007669"/>
    <property type="project" value="UniProtKB-KW"/>
</dbReference>
<dbReference type="Gene3D" id="3.50.50.60">
    <property type="entry name" value="FAD/NAD(P)-binding domain"/>
    <property type="match status" value="1"/>
</dbReference>
<dbReference type="InterPro" id="IPR050631">
    <property type="entry name" value="PheA/TfdB_FAD_monoxygenase"/>
</dbReference>
<gene>
    <name evidence="4" type="ORF">N1032_09275</name>
</gene>
<keyword evidence="5" id="KW-1185">Reference proteome</keyword>
<feature type="region of interest" description="Disordered" evidence="2">
    <location>
        <begin position="227"/>
        <end position="263"/>
    </location>
</feature>
<dbReference type="RefSeq" id="WP_259538779.1">
    <property type="nucleotide sequence ID" value="NZ_JANLCJ010000003.1"/>
</dbReference>
<comment type="caution">
    <text evidence="4">The sequence shown here is derived from an EMBL/GenBank/DDBJ whole genome shotgun (WGS) entry which is preliminary data.</text>
</comment>
<dbReference type="InterPro" id="IPR036188">
    <property type="entry name" value="FAD/NAD-bd_sf"/>
</dbReference>
<dbReference type="PANTHER" id="PTHR43476:SF3">
    <property type="entry name" value="FAD-BINDING MONOOXYGENASE"/>
    <property type="match status" value="1"/>
</dbReference>
<keyword evidence="4" id="KW-0503">Monooxygenase</keyword>
<dbReference type="Gene3D" id="3.30.70.2450">
    <property type="match status" value="1"/>
</dbReference>
<feature type="domain" description="FAD-binding" evidence="3">
    <location>
        <begin position="290"/>
        <end position="371"/>
    </location>
</feature>
<proteinExistence type="predicted"/>
<evidence type="ECO:0000256" key="2">
    <source>
        <dbReference type="SAM" id="MobiDB-lite"/>
    </source>
</evidence>
<name>A0ABT2H1V2_9MICO</name>
<dbReference type="EMBL" id="JANLCJ010000003">
    <property type="protein sequence ID" value="MCS5733926.1"/>
    <property type="molecule type" value="Genomic_DNA"/>
</dbReference>
<organism evidence="4 5">
    <name type="scientific">Herbiconiux daphne</name>
    <dbReference type="NCBI Taxonomy" id="2970914"/>
    <lineage>
        <taxon>Bacteria</taxon>
        <taxon>Bacillati</taxon>
        <taxon>Actinomycetota</taxon>
        <taxon>Actinomycetes</taxon>
        <taxon>Micrococcales</taxon>
        <taxon>Microbacteriaceae</taxon>
        <taxon>Herbiconiux</taxon>
    </lineage>
</organism>
<feature type="domain" description="FAD-binding" evidence="3">
    <location>
        <begin position="5"/>
        <end position="187"/>
    </location>
</feature>
<keyword evidence="1" id="KW-0560">Oxidoreductase</keyword>
<dbReference type="Pfam" id="PF01494">
    <property type="entry name" value="FAD_binding_3"/>
    <property type="match status" value="2"/>
</dbReference>